<dbReference type="HAMAP" id="MF_03046">
    <property type="entry name" value="ENY2_Sus1"/>
    <property type="match status" value="1"/>
</dbReference>
<dbReference type="GO" id="GO:0000124">
    <property type="term" value="C:SAGA complex"/>
    <property type="evidence" value="ECO:0007669"/>
    <property type="project" value="UniProtKB-UniRule"/>
</dbReference>
<keyword evidence="1" id="KW-0963">Cytoplasm</keyword>
<dbReference type="GO" id="GO:0006368">
    <property type="term" value="P:transcription elongation by RNA polymerase II"/>
    <property type="evidence" value="ECO:0007669"/>
    <property type="project" value="UniProtKB-UniRule"/>
</dbReference>
<evidence type="ECO:0000313" key="2">
    <source>
        <dbReference type="Proteomes" id="UP000515160"/>
    </source>
</evidence>
<dbReference type="GO" id="GO:0071819">
    <property type="term" value="C:DUBm complex"/>
    <property type="evidence" value="ECO:0007669"/>
    <property type="project" value="UniProtKB-UniRule"/>
</dbReference>
<evidence type="ECO:0000256" key="1">
    <source>
        <dbReference type="HAMAP-Rule" id="MF_03046"/>
    </source>
</evidence>
<dbReference type="GO" id="GO:0005643">
    <property type="term" value="C:nuclear pore"/>
    <property type="evidence" value="ECO:0007669"/>
    <property type="project" value="UniProtKB-UniRule"/>
</dbReference>
<comment type="function">
    <text evidence="1">Involved in mRNA export coupled transcription activation by association with both the AMEX and the SAGA complexes. The SAGA complex is a multiprotein complex that activates transcription by remodeling chromatin and mediating histone acetylation and deubiquitination. Within the SAGA complex, participates to a subcomplex that specifically deubiquitinates histone H2B. The SAGA complex is recruited to specific gene promoters by activators, where it is required for transcription. Required for nuclear receptor-mediated transactivation. Involved in transcription elongation by recruiting the THO complex onto nascent mRNA. The AMEX complex functions in docking export-competent ribonucleoprotein particles (mRNPs) to the nuclear entrance of the nuclear pore complex (nuclear basket). AMEX participates in mRNA export and accurate chromatin positioning in the nucleus by tethering genes to the nuclear periphery.</text>
</comment>
<comment type="subcellular location">
    <subcellularLocation>
        <location evidence="1">Nucleus</location>
        <location evidence="1">Nucleoplasm</location>
    </subcellularLocation>
    <subcellularLocation>
        <location evidence="1">Cytoplasm</location>
    </subcellularLocation>
</comment>
<dbReference type="GO" id="GO:0006406">
    <property type="term" value="P:mRNA export from nucleus"/>
    <property type="evidence" value="ECO:0007669"/>
    <property type="project" value="UniProtKB-UniRule"/>
</dbReference>
<reference evidence="3" key="1">
    <citation type="submission" date="2025-08" db="UniProtKB">
        <authorList>
            <consortium name="RefSeq"/>
        </authorList>
    </citation>
    <scope>IDENTIFICATION</scope>
    <source>
        <strain evidence="3">15112-1751.03</strain>
        <tissue evidence="3">Whole Adult</tissue>
    </source>
</reference>
<dbReference type="CTD" id="50143"/>
<dbReference type="GO" id="GO:0015031">
    <property type="term" value="P:protein transport"/>
    <property type="evidence" value="ECO:0007669"/>
    <property type="project" value="UniProtKB-KW"/>
</dbReference>
<gene>
    <name evidence="3" type="primary">LOC117575499</name>
    <name evidence="1" type="synonym">e(y)2</name>
</gene>
<accession>A0A6P8XR11</accession>
<dbReference type="AlphaFoldDB" id="A0A6P8XR11"/>
<dbReference type="Gene3D" id="1.10.246.140">
    <property type="match status" value="1"/>
</dbReference>
<keyword evidence="1" id="KW-0804">Transcription</keyword>
<dbReference type="GO" id="GO:0005737">
    <property type="term" value="C:cytoplasm"/>
    <property type="evidence" value="ECO:0007669"/>
    <property type="project" value="UniProtKB-SubCell"/>
</dbReference>
<dbReference type="RefSeq" id="XP_034115633.1">
    <property type="nucleotide sequence ID" value="XM_034259742.2"/>
</dbReference>
<organism evidence="2 3">
    <name type="scientific">Drosophila albomicans</name>
    <name type="common">Fruit fly</name>
    <dbReference type="NCBI Taxonomy" id="7291"/>
    <lineage>
        <taxon>Eukaryota</taxon>
        <taxon>Metazoa</taxon>
        <taxon>Ecdysozoa</taxon>
        <taxon>Arthropoda</taxon>
        <taxon>Hexapoda</taxon>
        <taxon>Insecta</taxon>
        <taxon>Pterygota</taxon>
        <taxon>Neoptera</taxon>
        <taxon>Endopterygota</taxon>
        <taxon>Diptera</taxon>
        <taxon>Brachycera</taxon>
        <taxon>Muscomorpha</taxon>
        <taxon>Ephydroidea</taxon>
        <taxon>Drosophilidae</taxon>
        <taxon>Drosophila</taxon>
    </lineage>
</organism>
<keyword evidence="1" id="KW-0805">Transcription regulation</keyword>
<dbReference type="Pfam" id="PF10163">
    <property type="entry name" value="EnY2"/>
    <property type="match status" value="1"/>
</dbReference>
<keyword evidence="2" id="KW-1185">Reference proteome</keyword>
<keyword evidence="1" id="KW-0813">Transport</keyword>
<keyword evidence="1" id="KW-0010">Activator</keyword>
<dbReference type="Proteomes" id="UP000515160">
    <property type="component" value="Chromosome 2R"/>
</dbReference>
<dbReference type="GO" id="GO:0043035">
    <property type="term" value="F:chromatin insulator sequence binding"/>
    <property type="evidence" value="ECO:0007669"/>
    <property type="project" value="UniProtKB-UniRule"/>
</dbReference>
<dbReference type="GO" id="GO:0005654">
    <property type="term" value="C:nucleoplasm"/>
    <property type="evidence" value="ECO:0007669"/>
    <property type="project" value="UniProtKB-SubCell"/>
</dbReference>
<comment type="subunit">
    <text evidence="1">Component of the nuclear pore complex (NPC)-associated AMEX complex (anchoring and mRNA export complex), composed of at least e(y)2 and xmas-2. Component of the SAGA transcription coactivator-HAT complexes, at least composed of Ada2b, e(y)2, Pcaf/Gcn5, Taf10 and Nipped-A/Trrap. Within the SAGA complex, e(y)2, Sgf11, and not/nonstop form an additional subcomplex of SAGA called the DUB module (deubiquitination module). Component of the THO complex, composed of at least e(y)2, HPR1, THO2, THOC5, THOC6 and THOC7. Interacts with e(y)1. Interacts with su(Hw) (via zinc fingers). Interacts with xmas-2; required for localization to the nuclear periphery. Interacts with the nuclear pore complex (NPC).</text>
</comment>
<dbReference type="PANTHER" id="PTHR12514">
    <property type="entry name" value="ENHANCER OF YELLOW 2 TRANSCRIPTION FACTOR"/>
    <property type="match status" value="1"/>
</dbReference>
<keyword evidence="1" id="KW-0539">Nucleus</keyword>
<keyword evidence="1" id="KW-0509">mRNA transport</keyword>
<name>A0A6P8XR11_DROAB</name>
<keyword evidence="1" id="KW-0653">Protein transport</keyword>
<dbReference type="InterPro" id="IPR018783">
    <property type="entry name" value="TF_ENY2"/>
</dbReference>
<proteinExistence type="inferred from homology"/>
<dbReference type="GeneID" id="117575499"/>
<evidence type="ECO:0000313" key="3">
    <source>
        <dbReference type="RefSeq" id="XP_034115633.1"/>
    </source>
</evidence>
<comment type="similarity">
    <text evidence="1">Belongs to the ENY2 family.</text>
</comment>
<keyword evidence="1" id="KW-0811">Translocation</keyword>
<protein>
    <recommendedName>
        <fullName evidence="1">Enhancer of yellow 2 transcription factor</fullName>
    </recommendedName>
</protein>
<sequence>MSKSKETGIGTDPECSKNYHLDKSEKVALKDLLQKRLHECGWYKDVEEKIRNTLQERGLSNITHDQLSAEIIPQARALVPEEVRKEMTMRVREALESPLPTIGNGKT</sequence>
<keyword evidence="1" id="KW-0156">Chromatin regulator</keyword>
<dbReference type="InterPro" id="IPR038212">
    <property type="entry name" value="TF_EnY2_sf"/>
</dbReference>
<dbReference type="GO" id="GO:0070390">
    <property type="term" value="C:transcription export complex 2"/>
    <property type="evidence" value="ECO:0007669"/>
    <property type="project" value="UniProtKB-UniRule"/>
</dbReference>
<dbReference type="GO" id="GO:0006325">
    <property type="term" value="P:chromatin organization"/>
    <property type="evidence" value="ECO:0007669"/>
    <property type="project" value="UniProtKB-KW"/>
</dbReference>
<dbReference type="OrthoDB" id="6221744at2759"/>
<dbReference type="GO" id="GO:0003713">
    <property type="term" value="F:transcription coactivator activity"/>
    <property type="evidence" value="ECO:0007669"/>
    <property type="project" value="UniProtKB-UniRule"/>
</dbReference>